<dbReference type="EnsemblMetazoa" id="XM_031931126">
    <property type="protein sequence ID" value="XP_031786986"/>
    <property type="gene ID" value="LOC107981439"/>
</dbReference>
<dbReference type="RefSeq" id="XP_031786986.2">
    <property type="nucleotide sequence ID" value="XM_031931126.2"/>
</dbReference>
<reference evidence="1" key="1">
    <citation type="submission" date="2021-01" db="UniProtKB">
        <authorList>
            <consortium name="EnsemblMetazoa"/>
        </authorList>
    </citation>
    <scope>IDENTIFICATION</scope>
</reference>
<dbReference type="InParanoid" id="A0A7M7QFV7"/>
<dbReference type="KEGG" id="nvi:107981439"/>
<sequence>MSQEKKKYLFSNAPFTNHARRKMRSTIKNTLFPNTDIPDATNNDLLENTDQLSDNEEDMNVEMSVDYGASRLLQVVTDTNDESDILSSSSDEELLKILEGNDNEDSNGFNKLFNDTNFFESLNLTVDSSPAELLLMSLKYSVSNKLSVTGILNLLKFVNRLCGKNILPESKYQFDQLCKNENTLTLHAVCLTCSMYIGTFEKSNKSVNCENCNSLIDVSNPSNACYFAIVNPSNAVRDYIESHENYYDYIVSERIHEPNVIKDIYDGECYKNFLNNLNTIDRHAYATAVFNTDGAPVFESSNVSIWPII</sequence>
<protein>
    <submittedName>
        <fullName evidence="1">Uncharacterized protein</fullName>
    </submittedName>
</protein>
<organism evidence="1 2">
    <name type="scientific">Nasonia vitripennis</name>
    <name type="common">Parasitic wasp</name>
    <dbReference type="NCBI Taxonomy" id="7425"/>
    <lineage>
        <taxon>Eukaryota</taxon>
        <taxon>Metazoa</taxon>
        <taxon>Ecdysozoa</taxon>
        <taxon>Arthropoda</taxon>
        <taxon>Hexapoda</taxon>
        <taxon>Insecta</taxon>
        <taxon>Pterygota</taxon>
        <taxon>Neoptera</taxon>
        <taxon>Endopterygota</taxon>
        <taxon>Hymenoptera</taxon>
        <taxon>Apocrita</taxon>
        <taxon>Proctotrupomorpha</taxon>
        <taxon>Chalcidoidea</taxon>
        <taxon>Pteromalidae</taxon>
        <taxon>Pteromalinae</taxon>
        <taxon>Nasonia</taxon>
    </lineage>
</organism>
<dbReference type="AlphaFoldDB" id="A0A7M7QFV7"/>
<accession>A0A7M7QFV7</accession>
<dbReference type="OrthoDB" id="7681515at2759"/>
<proteinExistence type="predicted"/>
<evidence type="ECO:0000313" key="1">
    <source>
        <dbReference type="EnsemblMetazoa" id="XP_031786986"/>
    </source>
</evidence>
<evidence type="ECO:0000313" key="2">
    <source>
        <dbReference type="Proteomes" id="UP000002358"/>
    </source>
</evidence>
<name>A0A7M7QFV7_NASVI</name>
<dbReference type="Proteomes" id="UP000002358">
    <property type="component" value="Unassembled WGS sequence"/>
</dbReference>
<keyword evidence="2" id="KW-1185">Reference proteome</keyword>
<dbReference type="GeneID" id="107981439"/>